<dbReference type="PANTHER" id="PTHR10622">
    <property type="entry name" value="HET DOMAIN-CONTAINING PROTEIN"/>
    <property type="match status" value="1"/>
</dbReference>
<name>A0AA39YAM3_9PEZI</name>
<evidence type="ECO:0000313" key="3">
    <source>
        <dbReference type="Proteomes" id="UP001174936"/>
    </source>
</evidence>
<dbReference type="InterPro" id="IPR010730">
    <property type="entry name" value="HET"/>
</dbReference>
<evidence type="ECO:0000313" key="2">
    <source>
        <dbReference type="EMBL" id="KAK0648804.1"/>
    </source>
</evidence>
<organism evidence="2 3">
    <name type="scientific">Cercophora newfieldiana</name>
    <dbReference type="NCBI Taxonomy" id="92897"/>
    <lineage>
        <taxon>Eukaryota</taxon>
        <taxon>Fungi</taxon>
        <taxon>Dikarya</taxon>
        <taxon>Ascomycota</taxon>
        <taxon>Pezizomycotina</taxon>
        <taxon>Sordariomycetes</taxon>
        <taxon>Sordariomycetidae</taxon>
        <taxon>Sordariales</taxon>
        <taxon>Lasiosphaeriaceae</taxon>
        <taxon>Cercophora</taxon>
    </lineage>
</organism>
<evidence type="ECO:0000259" key="1">
    <source>
        <dbReference type="Pfam" id="PF06985"/>
    </source>
</evidence>
<accession>A0AA39YAM3</accession>
<dbReference type="EMBL" id="JAULSV010000003">
    <property type="protein sequence ID" value="KAK0648804.1"/>
    <property type="molecule type" value="Genomic_DNA"/>
</dbReference>
<dbReference type="Pfam" id="PF06985">
    <property type="entry name" value="HET"/>
    <property type="match status" value="1"/>
</dbReference>
<dbReference type="AlphaFoldDB" id="A0AA39YAM3"/>
<sequence length="299" mass="33578">MRLIDTETLALSEFFGDSIPKYAILSHTWGAEEVTFQDWDDLGKASRKKGFAKIEGACAKARSHGLSWVWVDTNCIDKTSSAELTEAINSMFQWYARSEVCYAYLSDVRSADAPSGGIRESRWFKRGWTLQELLAPERMTFYAADWSTLGSRNGSLLSIISDTTGIGKKYLLRHGRVTPQDAPVARKMSWLAGRTTTRVEDIAYCMLGLFDINMPLLYGEGIKAFTRLQHEIIKVSNDHTIFCWSWNKDVPENWTSILAHSPSQFLGCGRVVEISGHRPSDEISIYSMTNAGLSIQLPV</sequence>
<dbReference type="Proteomes" id="UP001174936">
    <property type="component" value="Unassembled WGS sequence"/>
</dbReference>
<feature type="non-terminal residue" evidence="2">
    <location>
        <position position="299"/>
    </location>
</feature>
<protein>
    <submittedName>
        <fullName evidence="2">Heterokaryon incompatibility protein-domain-containing protein</fullName>
    </submittedName>
</protein>
<dbReference type="PANTHER" id="PTHR10622:SF10">
    <property type="entry name" value="HET DOMAIN-CONTAINING PROTEIN"/>
    <property type="match status" value="1"/>
</dbReference>
<comment type="caution">
    <text evidence="2">The sequence shown here is derived from an EMBL/GenBank/DDBJ whole genome shotgun (WGS) entry which is preliminary data.</text>
</comment>
<keyword evidence="3" id="KW-1185">Reference proteome</keyword>
<reference evidence="2" key="1">
    <citation type="submission" date="2023-06" db="EMBL/GenBank/DDBJ databases">
        <title>Genome-scale phylogeny and comparative genomics of the fungal order Sordariales.</title>
        <authorList>
            <consortium name="Lawrence Berkeley National Laboratory"/>
            <person name="Hensen N."/>
            <person name="Bonometti L."/>
            <person name="Westerberg I."/>
            <person name="Brannstrom I.O."/>
            <person name="Guillou S."/>
            <person name="Cros-Aarteil S."/>
            <person name="Calhoun S."/>
            <person name="Haridas S."/>
            <person name="Kuo A."/>
            <person name="Mondo S."/>
            <person name="Pangilinan J."/>
            <person name="Riley R."/>
            <person name="Labutti K."/>
            <person name="Andreopoulos B."/>
            <person name="Lipzen A."/>
            <person name="Chen C."/>
            <person name="Yanf M."/>
            <person name="Daum C."/>
            <person name="Ng V."/>
            <person name="Clum A."/>
            <person name="Steindorff A."/>
            <person name="Ohm R."/>
            <person name="Martin F."/>
            <person name="Silar P."/>
            <person name="Natvig D."/>
            <person name="Lalanne C."/>
            <person name="Gautier V."/>
            <person name="Ament-Velasquez S.L."/>
            <person name="Kruys A."/>
            <person name="Hutchinson M.I."/>
            <person name="Powell A.J."/>
            <person name="Barry K."/>
            <person name="Miller A.N."/>
            <person name="Grigoriev I.V."/>
            <person name="Debuchy R."/>
            <person name="Gladieux P."/>
            <person name="Thoren M.H."/>
            <person name="Johannesson H."/>
        </authorList>
    </citation>
    <scope>NUCLEOTIDE SEQUENCE</scope>
    <source>
        <strain evidence="2">SMH2532-1</strain>
    </source>
</reference>
<feature type="domain" description="Heterokaryon incompatibility" evidence="1">
    <location>
        <begin position="22"/>
        <end position="110"/>
    </location>
</feature>
<proteinExistence type="predicted"/>
<gene>
    <name evidence="2" type="ORF">B0T16DRAFT_309663</name>
</gene>